<dbReference type="PANTHER" id="PTHR43364:SF15">
    <property type="entry name" value="ARYL-ALCOHOL DEHYDROGENASE AAD16-RELATED"/>
    <property type="match status" value="1"/>
</dbReference>
<dbReference type="InterPro" id="IPR050523">
    <property type="entry name" value="AKR_Detox_Biosynth"/>
</dbReference>
<dbReference type="GeneID" id="30966707"/>
<dbReference type="Proteomes" id="UP000095038">
    <property type="component" value="Unassembled WGS sequence"/>
</dbReference>
<dbReference type="AlphaFoldDB" id="A0A1D2VII3"/>
<feature type="domain" description="NADP-dependent oxidoreductase" evidence="2">
    <location>
        <begin position="19"/>
        <end position="331"/>
    </location>
</feature>
<name>A0A1D2VII3_9ASCO</name>
<dbReference type="InParanoid" id="A0A1D2VII3"/>
<keyword evidence="1" id="KW-0560">Oxidoreductase</keyword>
<dbReference type="InterPro" id="IPR036812">
    <property type="entry name" value="NAD(P)_OxRdtase_dom_sf"/>
</dbReference>
<dbReference type="FunCoup" id="A0A1D2VII3">
    <property type="interactions" value="127"/>
</dbReference>
<organism evidence="3 4">
    <name type="scientific">Ascoidea rubescens DSM 1968</name>
    <dbReference type="NCBI Taxonomy" id="1344418"/>
    <lineage>
        <taxon>Eukaryota</taxon>
        <taxon>Fungi</taxon>
        <taxon>Dikarya</taxon>
        <taxon>Ascomycota</taxon>
        <taxon>Saccharomycotina</taxon>
        <taxon>Saccharomycetes</taxon>
        <taxon>Ascoideaceae</taxon>
        <taxon>Ascoidea</taxon>
    </lineage>
</organism>
<evidence type="ECO:0000256" key="1">
    <source>
        <dbReference type="ARBA" id="ARBA00023002"/>
    </source>
</evidence>
<dbReference type="Gene3D" id="3.20.20.100">
    <property type="entry name" value="NADP-dependent oxidoreductase domain"/>
    <property type="match status" value="1"/>
</dbReference>
<accession>A0A1D2VII3</accession>
<dbReference type="GO" id="GO:0016491">
    <property type="term" value="F:oxidoreductase activity"/>
    <property type="evidence" value="ECO:0007669"/>
    <property type="project" value="UniProtKB-KW"/>
</dbReference>
<reference evidence="4" key="1">
    <citation type="submission" date="2016-05" db="EMBL/GenBank/DDBJ databases">
        <title>Comparative genomics of biotechnologically important yeasts.</title>
        <authorList>
            <consortium name="DOE Joint Genome Institute"/>
            <person name="Riley R."/>
            <person name="Haridas S."/>
            <person name="Wolfe K.H."/>
            <person name="Lopes M.R."/>
            <person name="Hittinger C.T."/>
            <person name="Goker M."/>
            <person name="Salamov A."/>
            <person name="Wisecaver J."/>
            <person name="Long T.M."/>
            <person name="Aerts A.L."/>
            <person name="Barry K."/>
            <person name="Choi C."/>
            <person name="Clum A."/>
            <person name="Coughlan A.Y."/>
            <person name="Deshpande S."/>
            <person name="Douglass A.P."/>
            <person name="Hanson S.J."/>
            <person name="Klenk H.-P."/>
            <person name="Labutti K."/>
            <person name="Lapidus A."/>
            <person name="Lindquist E."/>
            <person name="Lipzen A."/>
            <person name="Meier-Kolthoff J.P."/>
            <person name="Ohm R.A."/>
            <person name="Otillar R.P."/>
            <person name="Pangilinan J."/>
            <person name="Peng Y."/>
            <person name="Rokas A."/>
            <person name="Rosa C.A."/>
            <person name="Scheuner C."/>
            <person name="Sibirny A.A."/>
            <person name="Slot J.C."/>
            <person name="Stielow J.B."/>
            <person name="Sun H."/>
            <person name="Kurtzman C.P."/>
            <person name="Blackwell M."/>
            <person name="Grigoriev I.V."/>
            <person name="Jeffries T.W."/>
        </authorList>
    </citation>
    <scope>NUCLEOTIDE SEQUENCE [LARGE SCALE GENOMIC DNA]</scope>
    <source>
        <strain evidence="4">DSM 1968</strain>
    </source>
</reference>
<sequence>MSVSFPHVRLGNSGLKISKIIVGCMSYGSKNWASWIEDDEEKVFKILKKLYDSGIRTFDTANVYSNGKSEELLGKFIKKFKIKRDRIVILSKCFFPVRDDDQPANYSDIDIDYINSQGLSRKHIFDAVEASVKRLGTFIDVLQIHRFDPDTPGEEIMRSLNDVIEKGYTRYIGASSMKAYEFIDLQHIAEKHNWHKFISMQNYYNLLNREEEREMIPYCQKNGVGLIPWSPNARGLLTRPLNAETERSKVEKKRFSSLGLTTLETGDKEIISRVENLAEKHKVSMAAVSTAWVLSKDIYPIVGISSEKRVDDLIAAVLVELSKEDVEYLEAPYTPKFSRY</sequence>
<evidence type="ECO:0000313" key="4">
    <source>
        <dbReference type="Proteomes" id="UP000095038"/>
    </source>
</evidence>
<protein>
    <submittedName>
        <fullName evidence="3">Aldo/keto reductase</fullName>
    </submittedName>
</protein>
<dbReference type="Pfam" id="PF00248">
    <property type="entry name" value="Aldo_ket_red"/>
    <property type="match status" value="1"/>
</dbReference>
<dbReference type="STRING" id="1344418.A0A1D2VII3"/>
<dbReference type="PANTHER" id="PTHR43364">
    <property type="entry name" value="NADH-SPECIFIC METHYLGLYOXAL REDUCTASE-RELATED"/>
    <property type="match status" value="1"/>
</dbReference>
<dbReference type="InterPro" id="IPR023210">
    <property type="entry name" value="NADP_OxRdtase_dom"/>
</dbReference>
<evidence type="ECO:0000259" key="2">
    <source>
        <dbReference type="Pfam" id="PF00248"/>
    </source>
</evidence>
<dbReference type="FunFam" id="3.20.20.100:FF:000004">
    <property type="entry name" value="Oxidoreductase, aldo/keto reductase"/>
    <property type="match status" value="1"/>
</dbReference>
<evidence type="ECO:0000313" key="3">
    <source>
        <dbReference type="EMBL" id="ODV61451.1"/>
    </source>
</evidence>
<dbReference type="RefSeq" id="XP_020047758.1">
    <property type="nucleotide sequence ID" value="XM_020193071.1"/>
</dbReference>
<gene>
    <name evidence="3" type="ORF">ASCRUDRAFT_75463</name>
</gene>
<dbReference type="GO" id="GO:0005829">
    <property type="term" value="C:cytosol"/>
    <property type="evidence" value="ECO:0007669"/>
    <property type="project" value="UniProtKB-ARBA"/>
</dbReference>
<dbReference type="OrthoDB" id="48988at2759"/>
<keyword evidence="4" id="KW-1185">Reference proteome</keyword>
<dbReference type="SUPFAM" id="SSF51430">
    <property type="entry name" value="NAD(P)-linked oxidoreductase"/>
    <property type="match status" value="1"/>
</dbReference>
<dbReference type="EMBL" id="KV454479">
    <property type="protein sequence ID" value="ODV61451.1"/>
    <property type="molecule type" value="Genomic_DNA"/>
</dbReference>
<dbReference type="CDD" id="cd19079">
    <property type="entry name" value="AKR_EcYajO-like"/>
    <property type="match status" value="1"/>
</dbReference>
<proteinExistence type="predicted"/>